<dbReference type="OrthoDB" id="5911940at2759"/>
<evidence type="ECO:0000313" key="2">
    <source>
        <dbReference type="Proteomes" id="UP000054995"/>
    </source>
</evidence>
<protein>
    <submittedName>
        <fullName evidence="1">Uncharacterized protein</fullName>
    </submittedName>
</protein>
<name>A0A0V1F9D3_TRIPS</name>
<accession>A0A0V1F9D3</accession>
<dbReference type="Proteomes" id="UP000054995">
    <property type="component" value="Unassembled WGS sequence"/>
</dbReference>
<dbReference type="AlphaFoldDB" id="A0A0V1F9D3"/>
<gene>
    <name evidence="1" type="ORF">T4D_1992</name>
</gene>
<evidence type="ECO:0000313" key="1">
    <source>
        <dbReference type="EMBL" id="KRY82679.1"/>
    </source>
</evidence>
<comment type="caution">
    <text evidence="1">The sequence shown here is derived from an EMBL/GenBank/DDBJ whole genome shotgun (WGS) entry which is preliminary data.</text>
</comment>
<keyword evidence="2" id="KW-1185">Reference proteome</keyword>
<organism evidence="1 2">
    <name type="scientific">Trichinella pseudospiralis</name>
    <name type="common">Parasitic roundworm</name>
    <dbReference type="NCBI Taxonomy" id="6337"/>
    <lineage>
        <taxon>Eukaryota</taxon>
        <taxon>Metazoa</taxon>
        <taxon>Ecdysozoa</taxon>
        <taxon>Nematoda</taxon>
        <taxon>Enoplea</taxon>
        <taxon>Dorylaimia</taxon>
        <taxon>Trichinellida</taxon>
        <taxon>Trichinellidae</taxon>
        <taxon>Trichinella</taxon>
    </lineage>
</organism>
<proteinExistence type="predicted"/>
<dbReference type="EMBL" id="JYDT01000165">
    <property type="protein sequence ID" value="KRY82679.1"/>
    <property type="molecule type" value="Genomic_DNA"/>
</dbReference>
<reference evidence="1 2" key="1">
    <citation type="submission" date="2015-01" db="EMBL/GenBank/DDBJ databases">
        <title>Evolution of Trichinella species and genotypes.</title>
        <authorList>
            <person name="Korhonen P.K."/>
            <person name="Edoardo P."/>
            <person name="Giuseppe L.R."/>
            <person name="Gasser R.B."/>
        </authorList>
    </citation>
    <scope>NUCLEOTIDE SEQUENCE [LARGE SCALE GENOMIC DNA]</scope>
    <source>
        <strain evidence="1">ISS470</strain>
    </source>
</reference>
<sequence>MVVGAHSHTMNIPKGNFSGWKPLPLEVLEQSFHLPKSRKTHAKMLTHYHFYVFFLVDSLKTPEAQLILELLFRTSSERLSYF</sequence>